<dbReference type="RefSeq" id="WP_152262709.1">
    <property type="nucleotide sequence ID" value="NZ_VOKX01000009.1"/>
</dbReference>
<gene>
    <name evidence="2" type="ORF">FRZ00_06115</name>
</gene>
<accession>A0A5N5WE12</accession>
<dbReference type="Proteomes" id="UP000327000">
    <property type="component" value="Unassembled WGS sequence"/>
</dbReference>
<evidence type="ECO:0000313" key="2">
    <source>
        <dbReference type="EMBL" id="KAB7850170.1"/>
    </source>
</evidence>
<sequence>MLSADRQELPLAAPRIGWRPAAVQARDPRRTGSGEAFGDGGLVRPVGDGGEQHRQRSEGRGAPGLARATAWTVAAASAPAAKAAIRVSV</sequence>
<comment type="caution">
    <text evidence="2">The sequence shown here is derived from an EMBL/GenBank/DDBJ whole genome shotgun (WGS) entry which is preliminary data.</text>
</comment>
<protein>
    <submittedName>
        <fullName evidence="2">Uncharacterized protein</fullName>
    </submittedName>
</protein>
<organism evidence="2 3">
    <name type="scientific">Streptomyces mobaraensis</name>
    <name type="common">Streptoverticillium mobaraense</name>
    <dbReference type="NCBI Taxonomy" id="35621"/>
    <lineage>
        <taxon>Bacteria</taxon>
        <taxon>Bacillati</taxon>
        <taxon>Actinomycetota</taxon>
        <taxon>Actinomycetes</taxon>
        <taxon>Kitasatosporales</taxon>
        <taxon>Streptomycetaceae</taxon>
        <taxon>Streptomyces</taxon>
    </lineage>
</organism>
<evidence type="ECO:0000313" key="3">
    <source>
        <dbReference type="Proteomes" id="UP000327000"/>
    </source>
</evidence>
<proteinExistence type="predicted"/>
<dbReference type="AlphaFoldDB" id="A0A5N5WE12"/>
<reference evidence="2 3" key="1">
    <citation type="journal article" date="2019" name="Microb. Cell Fact.">
        <title>Exploring novel herbicidin analogues by transcriptional regulator overexpression and MS/MS molecular networking.</title>
        <authorList>
            <person name="Shi Y."/>
            <person name="Gu R."/>
            <person name="Li Y."/>
            <person name="Wang X."/>
            <person name="Ren W."/>
            <person name="Li X."/>
            <person name="Wang L."/>
            <person name="Xie Y."/>
            <person name="Hong B."/>
        </authorList>
    </citation>
    <scope>NUCLEOTIDE SEQUENCE [LARGE SCALE GENOMIC DNA]</scope>
    <source>
        <strain evidence="2 3">US-43</strain>
    </source>
</reference>
<name>A0A5N5WE12_STRMB</name>
<evidence type="ECO:0000256" key="1">
    <source>
        <dbReference type="SAM" id="MobiDB-lite"/>
    </source>
</evidence>
<feature type="compositionally biased region" description="Basic and acidic residues" evidence="1">
    <location>
        <begin position="50"/>
        <end position="59"/>
    </location>
</feature>
<dbReference type="EMBL" id="VOKX01000009">
    <property type="protein sequence ID" value="KAB7850170.1"/>
    <property type="molecule type" value="Genomic_DNA"/>
</dbReference>
<keyword evidence="3" id="KW-1185">Reference proteome</keyword>
<feature type="region of interest" description="Disordered" evidence="1">
    <location>
        <begin position="1"/>
        <end position="64"/>
    </location>
</feature>